<dbReference type="OrthoDB" id="2426273at2759"/>
<accession>A0A6A6R410</accession>
<dbReference type="EMBL" id="MU004185">
    <property type="protein sequence ID" value="KAF2498147.1"/>
    <property type="molecule type" value="Genomic_DNA"/>
</dbReference>
<proteinExistence type="predicted"/>
<dbReference type="Proteomes" id="UP000799750">
    <property type="component" value="Unassembled WGS sequence"/>
</dbReference>
<name>A0A6A6R410_9PEZI</name>
<keyword evidence="2" id="KW-1185">Reference proteome</keyword>
<gene>
    <name evidence="1" type="ORF">BU16DRAFT_536212</name>
</gene>
<dbReference type="PANTHER" id="PTHR39596">
    <property type="match status" value="1"/>
</dbReference>
<reference evidence="1" key="1">
    <citation type="journal article" date="2020" name="Stud. Mycol.">
        <title>101 Dothideomycetes genomes: a test case for predicting lifestyles and emergence of pathogens.</title>
        <authorList>
            <person name="Haridas S."/>
            <person name="Albert R."/>
            <person name="Binder M."/>
            <person name="Bloem J."/>
            <person name="Labutti K."/>
            <person name="Salamov A."/>
            <person name="Andreopoulos B."/>
            <person name="Baker S."/>
            <person name="Barry K."/>
            <person name="Bills G."/>
            <person name="Bluhm B."/>
            <person name="Cannon C."/>
            <person name="Castanera R."/>
            <person name="Culley D."/>
            <person name="Daum C."/>
            <person name="Ezra D."/>
            <person name="Gonzalez J."/>
            <person name="Henrissat B."/>
            <person name="Kuo A."/>
            <person name="Liang C."/>
            <person name="Lipzen A."/>
            <person name="Lutzoni F."/>
            <person name="Magnuson J."/>
            <person name="Mondo S."/>
            <person name="Nolan M."/>
            <person name="Ohm R."/>
            <person name="Pangilinan J."/>
            <person name="Park H.-J."/>
            <person name="Ramirez L."/>
            <person name="Alfaro M."/>
            <person name="Sun H."/>
            <person name="Tritt A."/>
            <person name="Yoshinaga Y."/>
            <person name="Zwiers L.-H."/>
            <person name="Turgeon B."/>
            <person name="Goodwin S."/>
            <person name="Spatafora J."/>
            <person name="Crous P."/>
            <person name="Grigoriev I."/>
        </authorList>
    </citation>
    <scope>NUCLEOTIDE SEQUENCE</scope>
    <source>
        <strain evidence="1">CBS 269.34</strain>
    </source>
</reference>
<protein>
    <recommendedName>
        <fullName evidence="3">Heterokaryon incompatibility domain-containing protein</fullName>
    </recommendedName>
</protein>
<evidence type="ECO:0000313" key="2">
    <source>
        <dbReference type="Proteomes" id="UP000799750"/>
    </source>
</evidence>
<evidence type="ECO:0008006" key="3">
    <source>
        <dbReference type="Google" id="ProtNLM"/>
    </source>
</evidence>
<dbReference type="AlphaFoldDB" id="A0A6A6R410"/>
<dbReference type="PANTHER" id="PTHR39596:SF3">
    <property type="entry name" value="HETEROKARYON INCOMPATIBILITY DOMAIN-CONTAINING PROTEIN"/>
    <property type="match status" value="1"/>
</dbReference>
<organism evidence="1 2">
    <name type="scientific">Lophium mytilinum</name>
    <dbReference type="NCBI Taxonomy" id="390894"/>
    <lineage>
        <taxon>Eukaryota</taxon>
        <taxon>Fungi</taxon>
        <taxon>Dikarya</taxon>
        <taxon>Ascomycota</taxon>
        <taxon>Pezizomycotina</taxon>
        <taxon>Dothideomycetes</taxon>
        <taxon>Pleosporomycetidae</taxon>
        <taxon>Mytilinidiales</taxon>
        <taxon>Mytilinidiaceae</taxon>
        <taxon>Lophium</taxon>
    </lineage>
</organism>
<sequence length="825" mass="93738">MDPGGRFLCAPADPSGTIEQIPFVDGEHGWDGGQFMLFANRKKLLDHVPIAIREVDDGTPYLDAAARISLTERHSFYQTWFFFGLLAEFSTINDLDDHAADSDVLKKRSSIQQLYDDFTEDDGAKKCLSISKMFERRILYSMMCSLRDHATGQVSRFAYLYKCLKFTYRMVNMACSQLDKPNWMANRALGEFLTTALVYASGSGFLDIPNPPGITFPWAQHPQYMGRGPVRKRMLDAGWCESDIDRIGLTYQRLNTQHFLSHLKRHDRRWDHSSCSREKCNAAHIVPQTYKLSHAQDGCGCSEICVDLETIQQVLRDTSTFPILRVHADGDLKNITIGVEPYKGDEDYVAILMLQETVEAKTSESCQPYLLWIDTLCCPAVEPQTKAIALKRLRAVYTKAKHVLVLDSSIYSFPSQGVHPAEALDFASIVDEATELYKVSTPDPRYRAIFLDVSAELFILHGFFQKHLDESYSNEPMWEPSSVFDQLWTLQRSLHFRSVSVESDEPLCIATLLSLDLGEIATVQGLEARMVQVWKQVAEKGKGFSPRIIFYVDNPIVKRGFGWAPKSLLGSETYSALNLGNLTGRFSPSRVTGEPIDPDYLGFLSSYGLRVRLPGQRICLKLWREDSPFWLWEGLLDTPRAQESIVCRDESTGRWFRVSDYLRSKTEPEFPDEELPPFDDAHPHPLIEDLLEGKLYLIQDVEPWNPTAVTTCLMVRVRQDIPSDCDDGESIYVYSRRTVLFHEVDRTYARSLDAFREIAVQVAKDEVTQRLIEIGKSESIKSVIYQSALASVVQLMKDLFDKAFDTDPRRLGGNSVHVSVRCSPF</sequence>
<evidence type="ECO:0000313" key="1">
    <source>
        <dbReference type="EMBL" id="KAF2498147.1"/>
    </source>
</evidence>